<dbReference type="EMBL" id="PDTI01000035">
    <property type="protein sequence ID" value="PIE62662.1"/>
    <property type="molecule type" value="Genomic_DNA"/>
</dbReference>
<dbReference type="InterPro" id="IPR012001">
    <property type="entry name" value="Thiamin_PyroP_enz_TPP-bd_dom"/>
</dbReference>
<dbReference type="Pfam" id="PF02776">
    <property type="entry name" value="TPP_enzyme_N"/>
    <property type="match status" value="1"/>
</dbReference>
<dbReference type="GO" id="GO:0050660">
    <property type="term" value="F:flavin adenine dinucleotide binding"/>
    <property type="evidence" value="ECO:0007669"/>
    <property type="project" value="TreeGrafter"/>
</dbReference>
<dbReference type="PANTHER" id="PTHR18968:SF142">
    <property type="entry name" value="ACETOLACTATE SYNTHASE"/>
    <property type="match status" value="1"/>
</dbReference>
<dbReference type="InterPro" id="IPR045229">
    <property type="entry name" value="TPP_enz"/>
</dbReference>
<dbReference type="Gene3D" id="3.40.50.970">
    <property type="match status" value="2"/>
</dbReference>
<dbReference type="InterPro" id="IPR011766">
    <property type="entry name" value="TPP_enzyme_TPP-bd"/>
</dbReference>
<evidence type="ECO:0000313" key="7">
    <source>
        <dbReference type="EMBL" id="PIE62662.1"/>
    </source>
</evidence>
<dbReference type="SUPFAM" id="SSF52518">
    <property type="entry name" value="Thiamin diphosphate-binding fold (THDP-binding)"/>
    <property type="match status" value="2"/>
</dbReference>
<evidence type="ECO:0000259" key="4">
    <source>
        <dbReference type="Pfam" id="PF00205"/>
    </source>
</evidence>
<gene>
    <name evidence="7" type="ORF">CSA25_04160</name>
</gene>
<reference evidence="7 8" key="1">
    <citation type="submission" date="2017-10" db="EMBL/GenBank/DDBJ databases">
        <title>Novel microbial diversity and functional potential in the marine mammal oral microbiome.</title>
        <authorList>
            <person name="Dudek N.K."/>
            <person name="Sun C.L."/>
            <person name="Burstein D."/>
            <person name="Kantor R.S."/>
            <person name="Aliaga Goltsman D.S."/>
            <person name="Bik E.M."/>
            <person name="Thomas B.C."/>
            <person name="Banfield J.F."/>
            <person name="Relman D.A."/>
        </authorList>
    </citation>
    <scope>NUCLEOTIDE SEQUENCE [LARGE SCALE GENOMIC DNA]</scope>
    <source>
        <strain evidence="7">DOLJORAL78_47_202</strain>
    </source>
</reference>
<dbReference type="GO" id="GO:0009097">
    <property type="term" value="P:isoleucine biosynthetic process"/>
    <property type="evidence" value="ECO:0007669"/>
    <property type="project" value="TreeGrafter"/>
</dbReference>
<organism evidence="7 8">
    <name type="scientific">Desulfobacter postgatei</name>
    <dbReference type="NCBI Taxonomy" id="2293"/>
    <lineage>
        <taxon>Bacteria</taxon>
        <taxon>Pseudomonadati</taxon>
        <taxon>Thermodesulfobacteriota</taxon>
        <taxon>Desulfobacteria</taxon>
        <taxon>Desulfobacterales</taxon>
        <taxon>Desulfobacteraceae</taxon>
        <taxon>Desulfobacter</taxon>
    </lineage>
</organism>
<feature type="domain" description="Thiamine pyrophosphate enzyme N-terminal TPP-binding" evidence="6">
    <location>
        <begin position="1"/>
        <end position="124"/>
    </location>
</feature>
<evidence type="ECO:0000259" key="6">
    <source>
        <dbReference type="Pfam" id="PF02776"/>
    </source>
</evidence>
<evidence type="ECO:0000256" key="3">
    <source>
        <dbReference type="RuleBase" id="RU362132"/>
    </source>
</evidence>
<name>A0A2G6MRS1_9BACT</name>
<accession>A0A2G6MRS1</accession>
<dbReference type="PANTHER" id="PTHR18968">
    <property type="entry name" value="THIAMINE PYROPHOSPHATE ENZYMES"/>
    <property type="match status" value="1"/>
</dbReference>
<dbReference type="AlphaFoldDB" id="A0A2G6MRS1"/>
<evidence type="ECO:0000256" key="1">
    <source>
        <dbReference type="ARBA" id="ARBA00007812"/>
    </source>
</evidence>
<feature type="domain" description="Thiamine pyrophosphate enzyme central" evidence="4">
    <location>
        <begin position="194"/>
        <end position="329"/>
    </location>
</feature>
<dbReference type="CDD" id="cd00568">
    <property type="entry name" value="TPP_enzymes"/>
    <property type="match status" value="1"/>
</dbReference>
<dbReference type="InterPro" id="IPR012000">
    <property type="entry name" value="Thiamin_PyroP_enz_cen_dom"/>
</dbReference>
<dbReference type="Gene3D" id="3.40.50.1220">
    <property type="entry name" value="TPP-binding domain"/>
    <property type="match status" value="1"/>
</dbReference>
<dbReference type="Proteomes" id="UP000231203">
    <property type="component" value="Unassembled WGS sequence"/>
</dbReference>
<dbReference type="GO" id="GO:0030976">
    <property type="term" value="F:thiamine pyrophosphate binding"/>
    <property type="evidence" value="ECO:0007669"/>
    <property type="project" value="InterPro"/>
</dbReference>
<evidence type="ECO:0000259" key="5">
    <source>
        <dbReference type="Pfam" id="PF02775"/>
    </source>
</evidence>
<dbReference type="InterPro" id="IPR029035">
    <property type="entry name" value="DHS-like_NAD/FAD-binding_dom"/>
</dbReference>
<dbReference type="GO" id="GO:0003984">
    <property type="term" value="F:acetolactate synthase activity"/>
    <property type="evidence" value="ECO:0007669"/>
    <property type="project" value="TreeGrafter"/>
</dbReference>
<protein>
    <submittedName>
        <fullName evidence="7">Thiamine pyrophosphate-binding protein</fullName>
    </submittedName>
</protein>
<dbReference type="Pfam" id="PF00205">
    <property type="entry name" value="TPP_enzyme_M"/>
    <property type="match status" value="1"/>
</dbReference>
<dbReference type="GO" id="GO:0005948">
    <property type="term" value="C:acetolactate synthase complex"/>
    <property type="evidence" value="ECO:0007669"/>
    <property type="project" value="TreeGrafter"/>
</dbReference>
<dbReference type="CDD" id="cd07035">
    <property type="entry name" value="TPP_PYR_POX_like"/>
    <property type="match status" value="1"/>
</dbReference>
<dbReference type="InterPro" id="IPR029061">
    <property type="entry name" value="THDP-binding"/>
</dbReference>
<dbReference type="GO" id="GO:0000287">
    <property type="term" value="F:magnesium ion binding"/>
    <property type="evidence" value="ECO:0007669"/>
    <property type="project" value="InterPro"/>
</dbReference>
<dbReference type="Pfam" id="PF02775">
    <property type="entry name" value="TPP_enzyme_C"/>
    <property type="match status" value="1"/>
</dbReference>
<sequence length="583" mass="64206">MKVSDYLFSFLAERGIRTVFYLPGGGCMHLVDSLGRHGNNINSVSLLHEQAVSIAAESYANTSGNPGCALVTTGPGATNSVTGVLAAYLDSSPVFFVSGQVKTSDLKSRFGVRAHGSQEADIVSIVKPVTKYAAMVTDKAQIRYELERAWHEMTNGRKGPVWVDIPLDVQGAQIEPDNLCGFTPQPDKYPIQVSEIIESLKTAKRPVIIAGNGLNASRNLFYELLGYLQLPVIPTWKAIDYIPNDHPLYAGRAGGMGDRHGNFTMQNADLLLCLGARLDFSITGYDRSEWAVKAKKFIIEIDSTEILKLEGTDNIFPVIADVNDVLTELLSRVNEIHLPDLTDWKAQITKWKRTYPIFTSKKALTTYAFVQTLSEHLQEGAYVAPCSSGTTAEIFFQTFQVKQKQVVRSNHGLGSMGFEIPNAIGMCIASEGKEVICIAGDGGMQLNIQELAVIAGRKLPIKIFVINNSGYASIRNMQKNHFKGNYFGCDECSGLYLPALEKLSTAYNINYEQIRRIDDLGDIVKRVLDDQGATLCEVCVVGDCLVSPRTATQVFPDGSMRSSRLENQYPFLNDKEVKENMLL</sequence>
<dbReference type="SUPFAM" id="SSF52467">
    <property type="entry name" value="DHS-like NAD/FAD-binding domain"/>
    <property type="match status" value="1"/>
</dbReference>
<evidence type="ECO:0000313" key="8">
    <source>
        <dbReference type="Proteomes" id="UP000231203"/>
    </source>
</evidence>
<comment type="similarity">
    <text evidence="1 3">Belongs to the TPP enzyme family.</text>
</comment>
<feature type="domain" description="Thiamine pyrophosphate enzyme TPP-binding" evidence="5">
    <location>
        <begin position="390"/>
        <end position="538"/>
    </location>
</feature>
<keyword evidence="2 3" id="KW-0786">Thiamine pyrophosphate</keyword>
<proteinExistence type="inferred from homology"/>
<dbReference type="GO" id="GO:0009099">
    <property type="term" value="P:L-valine biosynthetic process"/>
    <property type="evidence" value="ECO:0007669"/>
    <property type="project" value="TreeGrafter"/>
</dbReference>
<evidence type="ECO:0000256" key="2">
    <source>
        <dbReference type="ARBA" id="ARBA00023052"/>
    </source>
</evidence>
<comment type="caution">
    <text evidence="7">The sequence shown here is derived from an EMBL/GenBank/DDBJ whole genome shotgun (WGS) entry which is preliminary data.</text>
</comment>
<dbReference type="FunFam" id="3.40.50.970:FF:000007">
    <property type="entry name" value="Acetolactate synthase"/>
    <property type="match status" value="1"/>
</dbReference>